<gene>
    <name evidence="3" type="ORF">ABID56_001751</name>
</gene>
<dbReference type="RefSeq" id="WP_354220222.1">
    <property type="nucleotide sequence ID" value="NZ_JBEPMX010000008.1"/>
</dbReference>
<dbReference type="EMBL" id="JBEPMX010000008">
    <property type="protein sequence ID" value="MET3683642.1"/>
    <property type="molecule type" value="Genomic_DNA"/>
</dbReference>
<dbReference type="Proteomes" id="UP001549167">
    <property type="component" value="Unassembled WGS sequence"/>
</dbReference>
<name>A0ABV2KWZ7_9BACI</name>
<dbReference type="PANTHER" id="PTHR39160">
    <property type="entry name" value="CELL WALL-BINDING PROTEIN YOCH"/>
    <property type="match status" value="1"/>
</dbReference>
<keyword evidence="4" id="KW-1185">Reference proteome</keyword>
<dbReference type="Gene3D" id="2.40.40.10">
    <property type="entry name" value="RlpA-like domain"/>
    <property type="match status" value="1"/>
</dbReference>
<comment type="caution">
    <text evidence="3">The sequence shown here is derived from an EMBL/GenBank/DDBJ whole genome shotgun (WGS) entry which is preliminary data.</text>
</comment>
<dbReference type="InterPro" id="IPR010611">
    <property type="entry name" value="3D_dom"/>
</dbReference>
<accession>A0ABV2KWZ7</accession>
<dbReference type="Pfam" id="PF06725">
    <property type="entry name" value="3D"/>
    <property type="match status" value="1"/>
</dbReference>
<evidence type="ECO:0000259" key="2">
    <source>
        <dbReference type="Pfam" id="PF06725"/>
    </source>
</evidence>
<dbReference type="InterPro" id="IPR036908">
    <property type="entry name" value="RlpA-like_sf"/>
</dbReference>
<feature type="domain" description="3D" evidence="2">
    <location>
        <begin position="102"/>
        <end position="163"/>
    </location>
</feature>
<evidence type="ECO:0000313" key="4">
    <source>
        <dbReference type="Proteomes" id="UP001549167"/>
    </source>
</evidence>
<organism evidence="3 4">
    <name type="scientific">Alkalibacillus flavidus</name>
    <dbReference type="NCBI Taxonomy" id="546021"/>
    <lineage>
        <taxon>Bacteria</taxon>
        <taxon>Bacillati</taxon>
        <taxon>Bacillota</taxon>
        <taxon>Bacilli</taxon>
        <taxon>Bacillales</taxon>
        <taxon>Bacillaceae</taxon>
        <taxon>Alkalibacillus</taxon>
    </lineage>
</organism>
<dbReference type="InterPro" id="IPR051933">
    <property type="entry name" value="Resuscitation_pf_RpfB"/>
</dbReference>
<dbReference type="PANTHER" id="PTHR39160:SF4">
    <property type="entry name" value="RESUSCITATION-PROMOTING FACTOR RPFB"/>
    <property type="match status" value="1"/>
</dbReference>
<sequence>MSVLAIVPMNEDMKTSQRMKTQTISSLSNKHMWHVNKPNNEAVELASYQTDKRSEVAFRQFPKRTVVATGYTAGYESTGKTEDHPQYGVTYSGLPVQRGDISTIAADLTEFPLGTVLYIPDYGYGIVTDIGGAIEGNKIDLYYEEVEDVYREWGKREVDVYVIEKGEGSVTASDIQAWEQAITDESIPVMNTN</sequence>
<protein>
    <submittedName>
        <fullName evidence="3">3D (Asp-Asp-Asp) domain-containing protein</fullName>
    </submittedName>
</protein>
<keyword evidence="1" id="KW-0732">Signal</keyword>
<evidence type="ECO:0000313" key="3">
    <source>
        <dbReference type="EMBL" id="MET3683642.1"/>
    </source>
</evidence>
<proteinExistence type="predicted"/>
<evidence type="ECO:0000256" key="1">
    <source>
        <dbReference type="ARBA" id="ARBA00022729"/>
    </source>
</evidence>
<dbReference type="SUPFAM" id="SSF50685">
    <property type="entry name" value="Barwin-like endoglucanases"/>
    <property type="match status" value="1"/>
</dbReference>
<reference evidence="3 4" key="1">
    <citation type="submission" date="2024-06" db="EMBL/GenBank/DDBJ databases">
        <title>Genomic Encyclopedia of Type Strains, Phase IV (KMG-IV): sequencing the most valuable type-strain genomes for metagenomic binning, comparative biology and taxonomic classification.</title>
        <authorList>
            <person name="Goeker M."/>
        </authorList>
    </citation>
    <scope>NUCLEOTIDE SEQUENCE [LARGE SCALE GENOMIC DNA]</scope>
    <source>
        <strain evidence="3 4">DSM 23520</strain>
    </source>
</reference>
<dbReference type="CDD" id="cd22786">
    <property type="entry name" value="DPBB_YuiC-like"/>
    <property type="match status" value="1"/>
</dbReference>